<dbReference type="InParanoid" id="B0DDD7"/>
<dbReference type="RefSeq" id="XP_001881984.1">
    <property type="nucleotide sequence ID" value="XM_001881949.1"/>
</dbReference>
<dbReference type="HOGENOM" id="CLU_1570889_0_0_1"/>
<name>B0DDD7_LACBS</name>
<dbReference type="KEGG" id="lbc:LACBIDRAFT_327964"/>
<feature type="transmembrane region" description="Helical" evidence="1">
    <location>
        <begin position="90"/>
        <end position="108"/>
    </location>
</feature>
<dbReference type="Proteomes" id="UP000001194">
    <property type="component" value="Unassembled WGS sequence"/>
</dbReference>
<evidence type="ECO:0000313" key="3">
    <source>
        <dbReference type="Proteomes" id="UP000001194"/>
    </source>
</evidence>
<proteinExistence type="predicted"/>
<accession>B0DDD7</accession>
<evidence type="ECO:0000313" key="2">
    <source>
        <dbReference type="EMBL" id="EDR07592.1"/>
    </source>
</evidence>
<keyword evidence="1" id="KW-1133">Transmembrane helix</keyword>
<keyword evidence="3" id="KW-1185">Reference proteome</keyword>
<dbReference type="GeneID" id="6077630"/>
<keyword evidence="1" id="KW-0472">Membrane</keyword>
<evidence type="ECO:0000256" key="1">
    <source>
        <dbReference type="SAM" id="Phobius"/>
    </source>
</evidence>
<feature type="transmembrane region" description="Helical" evidence="1">
    <location>
        <begin position="123"/>
        <end position="152"/>
    </location>
</feature>
<sequence>MVVTTYDVVIVYLGPLCQSRCHIVDTRRIMTSSIRLRSSYSSVLVGTGCGPFFGGRKTMLGLLPPMFPGFWFPSFQKPRNQGKPLKTRNLFFHLTDVAGTFLVNIWQWPSSGAPMDFYTGFELLLSGCCLFLLSSPTWVWTLALSMSVHILIIKSEKASMISAVDNQQQW</sequence>
<organism evidence="3">
    <name type="scientific">Laccaria bicolor (strain S238N-H82 / ATCC MYA-4686)</name>
    <name type="common">Bicoloured deceiver</name>
    <name type="synonym">Laccaria laccata var. bicolor</name>
    <dbReference type="NCBI Taxonomy" id="486041"/>
    <lineage>
        <taxon>Eukaryota</taxon>
        <taxon>Fungi</taxon>
        <taxon>Dikarya</taxon>
        <taxon>Basidiomycota</taxon>
        <taxon>Agaricomycotina</taxon>
        <taxon>Agaricomycetes</taxon>
        <taxon>Agaricomycetidae</taxon>
        <taxon>Agaricales</taxon>
        <taxon>Agaricineae</taxon>
        <taxon>Hydnangiaceae</taxon>
        <taxon>Laccaria</taxon>
    </lineage>
</organism>
<gene>
    <name evidence="2" type="ORF">LACBIDRAFT_327964</name>
</gene>
<dbReference type="EMBL" id="DS547104">
    <property type="protein sequence ID" value="EDR07592.1"/>
    <property type="molecule type" value="Genomic_DNA"/>
</dbReference>
<protein>
    <submittedName>
        <fullName evidence="2">Predicted protein</fullName>
    </submittedName>
</protein>
<dbReference type="AlphaFoldDB" id="B0DDD7"/>
<keyword evidence="1" id="KW-0812">Transmembrane</keyword>
<reference evidence="2 3" key="1">
    <citation type="journal article" date="2008" name="Nature">
        <title>The genome of Laccaria bicolor provides insights into mycorrhizal symbiosis.</title>
        <authorList>
            <person name="Martin F."/>
            <person name="Aerts A."/>
            <person name="Ahren D."/>
            <person name="Brun A."/>
            <person name="Danchin E.G.J."/>
            <person name="Duchaussoy F."/>
            <person name="Gibon J."/>
            <person name="Kohler A."/>
            <person name="Lindquist E."/>
            <person name="Pereda V."/>
            <person name="Salamov A."/>
            <person name="Shapiro H.J."/>
            <person name="Wuyts J."/>
            <person name="Blaudez D."/>
            <person name="Buee M."/>
            <person name="Brokstein P."/>
            <person name="Canbaeck B."/>
            <person name="Cohen D."/>
            <person name="Courty P.E."/>
            <person name="Coutinho P.M."/>
            <person name="Delaruelle C."/>
            <person name="Detter J.C."/>
            <person name="Deveau A."/>
            <person name="DiFazio S."/>
            <person name="Duplessis S."/>
            <person name="Fraissinet-Tachet L."/>
            <person name="Lucic E."/>
            <person name="Frey-Klett P."/>
            <person name="Fourrey C."/>
            <person name="Feussner I."/>
            <person name="Gay G."/>
            <person name="Grimwood J."/>
            <person name="Hoegger P.J."/>
            <person name="Jain P."/>
            <person name="Kilaru S."/>
            <person name="Labbe J."/>
            <person name="Lin Y.C."/>
            <person name="Legue V."/>
            <person name="Le Tacon F."/>
            <person name="Marmeisse R."/>
            <person name="Melayah D."/>
            <person name="Montanini B."/>
            <person name="Muratet M."/>
            <person name="Nehls U."/>
            <person name="Niculita-Hirzel H."/>
            <person name="Oudot-Le Secq M.P."/>
            <person name="Peter M."/>
            <person name="Quesneville H."/>
            <person name="Rajashekar B."/>
            <person name="Reich M."/>
            <person name="Rouhier N."/>
            <person name="Schmutz J."/>
            <person name="Yin T."/>
            <person name="Chalot M."/>
            <person name="Henrissat B."/>
            <person name="Kuees U."/>
            <person name="Lucas S."/>
            <person name="Van de Peer Y."/>
            <person name="Podila G.K."/>
            <person name="Polle A."/>
            <person name="Pukkila P.J."/>
            <person name="Richardson P.M."/>
            <person name="Rouze P."/>
            <person name="Sanders I.R."/>
            <person name="Stajich J.E."/>
            <person name="Tunlid A."/>
            <person name="Tuskan G."/>
            <person name="Grigoriev I.V."/>
        </authorList>
    </citation>
    <scope>NUCLEOTIDE SEQUENCE [LARGE SCALE GENOMIC DNA]</scope>
    <source>
        <strain evidence="3">S238N-H82 / ATCC MYA-4686</strain>
    </source>
</reference>